<dbReference type="GO" id="GO:0005634">
    <property type="term" value="C:nucleus"/>
    <property type="evidence" value="ECO:0007669"/>
    <property type="project" value="TreeGrafter"/>
</dbReference>
<evidence type="ECO:0000313" key="3">
    <source>
        <dbReference type="Proteomes" id="UP001217918"/>
    </source>
</evidence>
<feature type="region of interest" description="Disordered" evidence="1">
    <location>
        <begin position="434"/>
        <end position="469"/>
    </location>
</feature>
<proteinExistence type="predicted"/>
<accession>A0AAD9ICA8</accession>
<dbReference type="Proteomes" id="UP001217918">
    <property type="component" value="Unassembled WGS sequence"/>
</dbReference>
<feature type="compositionally biased region" description="Basic and acidic residues" evidence="1">
    <location>
        <begin position="434"/>
        <end position="458"/>
    </location>
</feature>
<dbReference type="AlphaFoldDB" id="A0AAD9ICA8"/>
<feature type="region of interest" description="Disordered" evidence="1">
    <location>
        <begin position="683"/>
        <end position="709"/>
    </location>
</feature>
<organism evidence="2 3">
    <name type="scientific">Phyllachora maydis</name>
    <dbReference type="NCBI Taxonomy" id="1825666"/>
    <lineage>
        <taxon>Eukaryota</taxon>
        <taxon>Fungi</taxon>
        <taxon>Dikarya</taxon>
        <taxon>Ascomycota</taxon>
        <taxon>Pezizomycotina</taxon>
        <taxon>Sordariomycetes</taxon>
        <taxon>Sordariomycetidae</taxon>
        <taxon>Phyllachorales</taxon>
        <taxon>Phyllachoraceae</taxon>
        <taxon>Phyllachora</taxon>
    </lineage>
</organism>
<reference evidence="2" key="1">
    <citation type="journal article" date="2023" name="Mol. Plant Microbe Interact.">
        <title>Elucidating the Obligate Nature and Biological Capacity of an Invasive Fungal Corn Pathogen.</title>
        <authorList>
            <person name="MacCready J.S."/>
            <person name="Roggenkamp E.M."/>
            <person name="Gdanetz K."/>
            <person name="Chilvers M.I."/>
        </authorList>
    </citation>
    <scope>NUCLEOTIDE SEQUENCE</scope>
    <source>
        <strain evidence="2">PM02</strain>
    </source>
</reference>
<keyword evidence="3" id="KW-1185">Reference proteome</keyword>
<evidence type="ECO:0000256" key="1">
    <source>
        <dbReference type="SAM" id="MobiDB-lite"/>
    </source>
</evidence>
<evidence type="ECO:0000313" key="2">
    <source>
        <dbReference type="EMBL" id="KAK2075128.1"/>
    </source>
</evidence>
<feature type="region of interest" description="Disordered" evidence="1">
    <location>
        <begin position="520"/>
        <end position="539"/>
    </location>
</feature>
<gene>
    <name evidence="2" type="ORF">P8C59_009280</name>
</gene>
<feature type="compositionally biased region" description="Acidic residues" evidence="1">
    <location>
        <begin position="520"/>
        <end position="533"/>
    </location>
</feature>
<dbReference type="Pfam" id="PF05508">
    <property type="entry name" value="Ran-binding"/>
    <property type="match status" value="1"/>
</dbReference>
<dbReference type="PANTHER" id="PTHR31010:SF2">
    <property type="entry name" value="RAN-SPECIFIC GTPASE-ACTIVATING PROTEIN 30"/>
    <property type="match status" value="1"/>
</dbReference>
<feature type="compositionally biased region" description="Acidic residues" evidence="1">
    <location>
        <begin position="459"/>
        <end position="469"/>
    </location>
</feature>
<name>A0AAD9ICA8_9PEZI</name>
<dbReference type="PANTHER" id="PTHR31010">
    <property type="entry name" value="RAN-SPECIFIC GTPASE-ACTIVATING PROTEIN 30-RELATED"/>
    <property type="match status" value="1"/>
</dbReference>
<feature type="region of interest" description="Disordered" evidence="1">
    <location>
        <begin position="271"/>
        <end position="307"/>
    </location>
</feature>
<dbReference type="GO" id="GO:0030695">
    <property type="term" value="F:GTPase regulator activity"/>
    <property type="evidence" value="ECO:0007669"/>
    <property type="project" value="TreeGrafter"/>
</dbReference>
<sequence length="709" mass="77843">MHLASLEPPSNRLSSLACSLPLLCNAHYISFPRAREDEVGRGTHLGSPWTGADAMDALLASVGGQVWNMAIRSGIAITTSFAVQQGARLLKTVDDQEIHGELQSQQKLLSDKIKIISPAIDLVEIKSGRGNPFLESAVPLARSLHREIVRLGKRLEKAAVAEEASRLAGTKGLPIEACHAELLLIIKDTKELIGRIDRDIPAIQLAITASGEKFSTAMPPGVSPSRLVQASTLLTLGDTQFAADPSRPIQIGPPFTLSLYMLFLGHASQPKSKPDADVQAYRGTPQTPKRSDQAMHEDEEPYGVEDDARKPLWQEVLHKARVRLCRTPLDCTFQSEHGFCPEPKWASDRSHFGRSDEYSYSLEIIEDLDDGRAHDGEAPQTAHSFDDIALAGIREAVPVHQIAKIFYTDMARVLNIGNASDGENNPVLLLKRDFKSPRPGRTRESWLDDTGIDTKEEDSNTLEYDDDEGYQEGIDRQLREENGVFDKTSSPSAVQAGKYGFPQHLDQEWLALEVFIGDDEEEEVEDEDGDDSITADNLSDLDSAHASVDVPEARGLPLPKPRAARGRSSVDANLLAQIRNISLRPSTPPGPPLSTTKNIATHHLLPPIGTTPHQRQLNCSITATSAADTAFVARSPFGSITSSLSLLEMLIRLASLQIFQQMPHLAIPDHLLTFFLEETATTGLRGEERRRARRAARRRVGFDPYADTP</sequence>
<dbReference type="InterPro" id="IPR008812">
    <property type="entry name" value="Ran_GTP-bd-rel"/>
</dbReference>
<dbReference type="EMBL" id="JAQQPM010000009">
    <property type="protein sequence ID" value="KAK2075128.1"/>
    <property type="molecule type" value="Genomic_DNA"/>
</dbReference>
<protein>
    <recommendedName>
        <fullName evidence="4">Ran-specific GTPase-activating protein 30</fullName>
    </recommendedName>
</protein>
<dbReference type="GO" id="GO:0005737">
    <property type="term" value="C:cytoplasm"/>
    <property type="evidence" value="ECO:0007669"/>
    <property type="project" value="TreeGrafter"/>
</dbReference>
<evidence type="ECO:0008006" key="4">
    <source>
        <dbReference type="Google" id="ProtNLM"/>
    </source>
</evidence>
<comment type="caution">
    <text evidence="2">The sequence shown here is derived from an EMBL/GenBank/DDBJ whole genome shotgun (WGS) entry which is preliminary data.</text>
</comment>